<dbReference type="SUPFAM" id="SSF55729">
    <property type="entry name" value="Acyl-CoA N-acyltransferases (Nat)"/>
    <property type="match status" value="1"/>
</dbReference>
<dbReference type="CDD" id="cd04301">
    <property type="entry name" value="NAT_SF"/>
    <property type="match status" value="1"/>
</dbReference>
<dbReference type="Pfam" id="PF00583">
    <property type="entry name" value="Acetyltransf_1"/>
    <property type="match status" value="1"/>
</dbReference>
<keyword evidence="5" id="KW-1185">Reference proteome</keyword>
<dbReference type="InterPro" id="IPR016181">
    <property type="entry name" value="Acyl_CoA_acyltransferase"/>
</dbReference>
<dbReference type="InterPro" id="IPR050832">
    <property type="entry name" value="Bact_Acetyltransf"/>
</dbReference>
<dbReference type="EMBL" id="FOOX01000010">
    <property type="protein sequence ID" value="SFG82913.1"/>
    <property type="molecule type" value="Genomic_DNA"/>
</dbReference>
<accession>A0A1I2V1J3</accession>
<gene>
    <name evidence="4" type="ORF">SAMN05660649_02836</name>
</gene>
<evidence type="ECO:0000256" key="1">
    <source>
        <dbReference type="ARBA" id="ARBA00022679"/>
    </source>
</evidence>
<evidence type="ECO:0000313" key="5">
    <source>
        <dbReference type="Proteomes" id="UP000199337"/>
    </source>
</evidence>
<dbReference type="RefSeq" id="WP_092472039.1">
    <property type="nucleotide sequence ID" value="NZ_FOOX01000010.1"/>
</dbReference>
<feature type="domain" description="N-acetyltransferase" evidence="3">
    <location>
        <begin position="1"/>
        <end position="147"/>
    </location>
</feature>
<dbReference type="AlphaFoldDB" id="A0A1I2V1J3"/>
<proteinExistence type="predicted"/>
<reference evidence="5" key="1">
    <citation type="submission" date="2016-10" db="EMBL/GenBank/DDBJ databases">
        <authorList>
            <person name="Varghese N."/>
            <person name="Submissions S."/>
        </authorList>
    </citation>
    <scope>NUCLEOTIDE SEQUENCE [LARGE SCALE GENOMIC DNA]</scope>
    <source>
        <strain evidence="5">DSM 17038</strain>
    </source>
</reference>
<dbReference type="PANTHER" id="PTHR43877">
    <property type="entry name" value="AMINOALKYLPHOSPHONATE N-ACETYLTRANSFERASE-RELATED-RELATED"/>
    <property type="match status" value="1"/>
</dbReference>
<dbReference type="PANTHER" id="PTHR43877:SF1">
    <property type="entry name" value="ACETYLTRANSFERASE"/>
    <property type="match status" value="1"/>
</dbReference>
<sequence>MLIREAAENDLPGILEVLKEMDGEDGLDPAESLSIWRKMQEYPYYKIFVAEDTQSIIGTCSLIIIDNLGHQGAKLAVAESMIVSSEFRGRGVGSQMMQFMMERAKTENCYKLMLSSNKKRISAHRFYEQLGFARHGISFMIEVNKND</sequence>
<name>A0A1I2V1J3_9FIRM</name>
<dbReference type="STRING" id="341036.SAMN05660649_02836"/>
<dbReference type="GO" id="GO:0016747">
    <property type="term" value="F:acyltransferase activity, transferring groups other than amino-acyl groups"/>
    <property type="evidence" value="ECO:0007669"/>
    <property type="project" value="InterPro"/>
</dbReference>
<keyword evidence="2" id="KW-0012">Acyltransferase</keyword>
<dbReference type="PROSITE" id="PS51186">
    <property type="entry name" value="GNAT"/>
    <property type="match status" value="1"/>
</dbReference>
<protein>
    <submittedName>
        <fullName evidence="4">N-acetylglutamate synthase, GNAT family</fullName>
    </submittedName>
</protein>
<evidence type="ECO:0000313" key="4">
    <source>
        <dbReference type="EMBL" id="SFG82913.1"/>
    </source>
</evidence>
<keyword evidence="1" id="KW-0808">Transferase</keyword>
<dbReference type="OrthoDB" id="9789603at2"/>
<organism evidence="4 5">
    <name type="scientific">Desulfotruncus arcticus DSM 17038</name>
    <dbReference type="NCBI Taxonomy" id="1121424"/>
    <lineage>
        <taxon>Bacteria</taxon>
        <taxon>Bacillati</taxon>
        <taxon>Bacillota</taxon>
        <taxon>Clostridia</taxon>
        <taxon>Eubacteriales</taxon>
        <taxon>Desulfallaceae</taxon>
        <taxon>Desulfotruncus</taxon>
    </lineage>
</organism>
<dbReference type="Gene3D" id="3.40.630.30">
    <property type="match status" value="1"/>
</dbReference>
<evidence type="ECO:0000259" key="3">
    <source>
        <dbReference type="PROSITE" id="PS51186"/>
    </source>
</evidence>
<dbReference type="Proteomes" id="UP000199337">
    <property type="component" value="Unassembled WGS sequence"/>
</dbReference>
<dbReference type="InterPro" id="IPR000182">
    <property type="entry name" value="GNAT_dom"/>
</dbReference>
<evidence type="ECO:0000256" key="2">
    <source>
        <dbReference type="ARBA" id="ARBA00023315"/>
    </source>
</evidence>